<evidence type="ECO:0000256" key="2">
    <source>
        <dbReference type="SAM" id="SignalP"/>
    </source>
</evidence>
<sequence length="176" mass="18066">MFNSKVQNRHSHSGSTKVKAFGAAATFALAPIAMLAIGTGTASADMQGRQPAVTVNPDNTVIVTCTDTGYGTPDTSFQVVVWDPNQVWGVTNQPAGVPTRRIGPLAPGQEHAWCSGDQSGNDSQTVYFSVPANSSTNPGANNPGANNPGPSNPGTSNQATTVINQILGMLGMPQSA</sequence>
<dbReference type="OrthoDB" id="4380123at2"/>
<dbReference type="RefSeq" id="WP_142098000.1">
    <property type="nucleotide sequence ID" value="NZ_VIGH01000003.1"/>
</dbReference>
<dbReference type="EMBL" id="VIGH01000003">
    <property type="protein sequence ID" value="TQF73638.1"/>
    <property type="molecule type" value="Genomic_DNA"/>
</dbReference>
<evidence type="ECO:0000256" key="1">
    <source>
        <dbReference type="SAM" id="MobiDB-lite"/>
    </source>
</evidence>
<dbReference type="Proteomes" id="UP000316256">
    <property type="component" value="Unassembled WGS sequence"/>
</dbReference>
<gene>
    <name evidence="3" type="ORF">FK531_09210</name>
</gene>
<dbReference type="AlphaFoldDB" id="A0A541BMZ0"/>
<proteinExistence type="predicted"/>
<organism evidence="3 4">
    <name type="scientific">Rhodococcus spelaei</name>
    <dbReference type="NCBI Taxonomy" id="2546320"/>
    <lineage>
        <taxon>Bacteria</taxon>
        <taxon>Bacillati</taxon>
        <taxon>Actinomycetota</taxon>
        <taxon>Actinomycetes</taxon>
        <taxon>Mycobacteriales</taxon>
        <taxon>Nocardiaceae</taxon>
        <taxon>Rhodococcus</taxon>
    </lineage>
</organism>
<feature type="signal peptide" evidence="2">
    <location>
        <begin position="1"/>
        <end position="44"/>
    </location>
</feature>
<accession>A0A541BMZ0</accession>
<feature type="chain" id="PRO_5021850295" description="Secreted protein" evidence="2">
    <location>
        <begin position="45"/>
        <end position="176"/>
    </location>
</feature>
<protein>
    <recommendedName>
        <fullName evidence="5">Secreted protein</fullName>
    </recommendedName>
</protein>
<feature type="region of interest" description="Disordered" evidence="1">
    <location>
        <begin position="129"/>
        <end position="158"/>
    </location>
</feature>
<reference evidence="3 4" key="1">
    <citation type="submission" date="2019-06" db="EMBL/GenBank/DDBJ databases">
        <title>Rhodococcus spaelei sp. nov., isolated from a cave.</title>
        <authorList>
            <person name="Lee S.D."/>
        </authorList>
    </citation>
    <scope>NUCLEOTIDE SEQUENCE [LARGE SCALE GENOMIC DNA]</scope>
    <source>
        <strain evidence="3 4">C9-5</strain>
    </source>
</reference>
<evidence type="ECO:0008006" key="5">
    <source>
        <dbReference type="Google" id="ProtNLM"/>
    </source>
</evidence>
<name>A0A541BMZ0_9NOCA</name>
<evidence type="ECO:0000313" key="4">
    <source>
        <dbReference type="Proteomes" id="UP000316256"/>
    </source>
</evidence>
<keyword evidence="4" id="KW-1185">Reference proteome</keyword>
<keyword evidence="2" id="KW-0732">Signal</keyword>
<comment type="caution">
    <text evidence="3">The sequence shown here is derived from an EMBL/GenBank/DDBJ whole genome shotgun (WGS) entry which is preliminary data.</text>
</comment>
<feature type="compositionally biased region" description="Low complexity" evidence="1">
    <location>
        <begin position="136"/>
        <end position="157"/>
    </location>
</feature>
<evidence type="ECO:0000313" key="3">
    <source>
        <dbReference type="EMBL" id="TQF73638.1"/>
    </source>
</evidence>